<name>A0A0N7KKR6_ORYSJ</name>
<keyword evidence="3" id="KW-1185">Reference proteome</keyword>
<feature type="compositionally biased region" description="Basic and acidic residues" evidence="1">
    <location>
        <begin position="24"/>
        <end position="34"/>
    </location>
</feature>
<dbReference type="Proteomes" id="UP000059680">
    <property type="component" value="Chromosome 5"/>
</dbReference>
<reference evidence="2 3" key="2">
    <citation type="journal article" date="2013" name="Plant Cell Physiol.">
        <title>Rice Annotation Project Database (RAP-DB): an integrative and interactive database for rice genomics.</title>
        <authorList>
            <person name="Sakai H."/>
            <person name="Lee S.S."/>
            <person name="Tanaka T."/>
            <person name="Numa H."/>
            <person name="Kim J."/>
            <person name="Kawahara Y."/>
            <person name="Wakimoto H."/>
            <person name="Yang C.C."/>
            <person name="Iwamoto M."/>
            <person name="Abe T."/>
            <person name="Yamada Y."/>
            <person name="Muto A."/>
            <person name="Inokuchi H."/>
            <person name="Ikemura T."/>
            <person name="Matsumoto T."/>
            <person name="Sasaki T."/>
            <person name="Itoh T."/>
        </authorList>
    </citation>
    <scope>NUCLEOTIDE SEQUENCE [LARGE SCALE GENOMIC DNA]</scope>
    <source>
        <strain evidence="3">cv. Nipponbare</strain>
    </source>
</reference>
<feature type="region of interest" description="Disordered" evidence="1">
    <location>
        <begin position="1"/>
        <end position="57"/>
    </location>
</feature>
<protein>
    <submittedName>
        <fullName evidence="2">Os05g0406401 protein</fullName>
    </submittedName>
</protein>
<accession>A0A0N7KKR6</accession>
<reference evidence="2 3" key="3">
    <citation type="journal article" date="2013" name="Rice">
        <title>Improvement of the Oryza sativa Nipponbare reference genome using next generation sequence and optical map data.</title>
        <authorList>
            <person name="Kawahara Y."/>
            <person name="de la Bastide M."/>
            <person name="Hamilton J.P."/>
            <person name="Kanamori H."/>
            <person name="McCombie W.R."/>
            <person name="Ouyang S."/>
            <person name="Schwartz D.C."/>
            <person name="Tanaka T."/>
            <person name="Wu J."/>
            <person name="Zhou S."/>
            <person name="Childs K.L."/>
            <person name="Davidson R.M."/>
            <person name="Lin H."/>
            <person name="Quesada-Ocampo L."/>
            <person name="Vaillancourt B."/>
            <person name="Sakai H."/>
            <person name="Lee S.S."/>
            <person name="Kim J."/>
            <person name="Numa H."/>
            <person name="Itoh T."/>
            <person name="Buell C.R."/>
            <person name="Matsumoto T."/>
        </authorList>
    </citation>
    <scope>NUCLEOTIDE SEQUENCE [LARGE SCALE GENOMIC DNA]</scope>
    <source>
        <strain evidence="3">cv. Nipponbare</strain>
    </source>
</reference>
<evidence type="ECO:0000313" key="3">
    <source>
        <dbReference type="Proteomes" id="UP000059680"/>
    </source>
</evidence>
<evidence type="ECO:0000256" key="1">
    <source>
        <dbReference type="SAM" id="MobiDB-lite"/>
    </source>
</evidence>
<proteinExistence type="predicted"/>
<dbReference type="EMBL" id="AP014961">
    <property type="protein sequence ID" value="BAS93961.1"/>
    <property type="molecule type" value="Genomic_DNA"/>
</dbReference>
<evidence type="ECO:0000313" key="2">
    <source>
        <dbReference type="EMBL" id="BAS93961.1"/>
    </source>
</evidence>
<sequence>MRSPVGWGAGAATTTATRQCHRRAPVDGARRRVDSGGIRGRVAMPRAAAGRGSKCGGDTTAAAAGEFKLGGDGALHLSPWIRRRIPYRGICASGWDTRGNWPEFSALPRATGECAEW</sequence>
<gene>
    <name evidence="2" type="ordered locus">Os05g0406401</name>
    <name evidence="2" type="ORF">OSNPB_050406401</name>
</gene>
<reference evidence="3" key="1">
    <citation type="journal article" date="2005" name="Nature">
        <title>The map-based sequence of the rice genome.</title>
        <authorList>
            <consortium name="International rice genome sequencing project (IRGSP)"/>
            <person name="Matsumoto T."/>
            <person name="Wu J."/>
            <person name="Kanamori H."/>
            <person name="Katayose Y."/>
            <person name="Fujisawa M."/>
            <person name="Namiki N."/>
            <person name="Mizuno H."/>
            <person name="Yamamoto K."/>
            <person name="Antonio B.A."/>
            <person name="Baba T."/>
            <person name="Sakata K."/>
            <person name="Nagamura Y."/>
            <person name="Aoki H."/>
            <person name="Arikawa K."/>
            <person name="Arita K."/>
            <person name="Bito T."/>
            <person name="Chiden Y."/>
            <person name="Fujitsuka N."/>
            <person name="Fukunaka R."/>
            <person name="Hamada M."/>
            <person name="Harada C."/>
            <person name="Hayashi A."/>
            <person name="Hijishita S."/>
            <person name="Honda M."/>
            <person name="Hosokawa S."/>
            <person name="Ichikawa Y."/>
            <person name="Idonuma A."/>
            <person name="Iijima M."/>
            <person name="Ikeda M."/>
            <person name="Ikeno M."/>
            <person name="Ito K."/>
            <person name="Ito S."/>
            <person name="Ito T."/>
            <person name="Ito Y."/>
            <person name="Ito Y."/>
            <person name="Iwabuchi A."/>
            <person name="Kamiya K."/>
            <person name="Karasawa W."/>
            <person name="Kurita K."/>
            <person name="Katagiri S."/>
            <person name="Kikuta A."/>
            <person name="Kobayashi H."/>
            <person name="Kobayashi N."/>
            <person name="Machita K."/>
            <person name="Maehara T."/>
            <person name="Masukawa M."/>
            <person name="Mizubayashi T."/>
            <person name="Mukai Y."/>
            <person name="Nagasaki H."/>
            <person name="Nagata Y."/>
            <person name="Naito S."/>
            <person name="Nakashima M."/>
            <person name="Nakama Y."/>
            <person name="Nakamichi Y."/>
            <person name="Nakamura M."/>
            <person name="Meguro A."/>
            <person name="Negishi M."/>
            <person name="Ohta I."/>
            <person name="Ohta T."/>
            <person name="Okamoto M."/>
            <person name="Ono N."/>
            <person name="Saji S."/>
            <person name="Sakaguchi M."/>
            <person name="Sakai K."/>
            <person name="Shibata M."/>
            <person name="Shimokawa T."/>
            <person name="Song J."/>
            <person name="Takazaki Y."/>
            <person name="Terasawa K."/>
            <person name="Tsugane M."/>
            <person name="Tsuji K."/>
            <person name="Ueda S."/>
            <person name="Waki K."/>
            <person name="Yamagata H."/>
            <person name="Yamamoto M."/>
            <person name="Yamamoto S."/>
            <person name="Yamane H."/>
            <person name="Yoshiki S."/>
            <person name="Yoshihara R."/>
            <person name="Yukawa K."/>
            <person name="Zhong H."/>
            <person name="Yano M."/>
            <person name="Yuan Q."/>
            <person name="Ouyang S."/>
            <person name="Liu J."/>
            <person name="Jones K.M."/>
            <person name="Gansberger K."/>
            <person name="Moffat K."/>
            <person name="Hill J."/>
            <person name="Bera J."/>
            <person name="Fadrosh D."/>
            <person name="Jin S."/>
            <person name="Johri S."/>
            <person name="Kim M."/>
            <person name="Overton L."/>
            <person name="Reardon M."/>
            <person name="Tsitrin T."/>
            <person name="Vuong H."/>
            <person name="Weaver B."/>
            <person name="Ciecko A."/>
            <person name="Tallon L."/>
            <person name="Jackson J."/>
            <person name="Pai G."/>
            <person name="Aken S.V."/>
            <person name="Utterback T."/>
            <person name="Reidmuller S."/>
            <person name="Feldblyum T."/>
            <person name="Hsiao J."/>
            <person name="Zismann V."/>
            <person name="Iobst S."/>
            <person name="de Vazeille A.R."/>
            <person name="Buell C.R."/>
            <person name="Ying K."/>
            <person name="Li Y."/>
            <person name="Lu T."/>
            <person name="Huang Y."/>
            <person name="Zhao Q."/>
            <person name="Feng Q."/>
            <person name="Zhang L."/>
            <person name="Zhu J."/>
            <person name="Weng Q."/>
            <person name="Mu J."/>
            <person name="Lu Y."/>
            <person name="Fan D."/>
            <person name="Liu Y."/>
            <person name="Guan J."/>
            <person name="Zhang Y."/>
            <person name="Yu S."/>
            <person name="Liu X."/>
            <person name="Zhang Y."/>
            <person name="Hong G."/>
            <person name="Han B."/>
            <person name="Choisne N."/>
            <person name="Demange N."/>
            <person name="Orjeda G."/>
            <person name="Samain S."/>
            <person name="Cattolico L."/>
            <person name="Pelletier E."/>
            <person name="Couloux A."/>
            <person name="Segurens B."/>
            <person name="Wincker P."/>
            <person name="D'Hont A."/>
            <person name="Scarpelli C."/>
            <person name="Weissenbach J."/>
            <person name="Salanoubat M."/>
            <person name="Quetier F."/>
            <person name="Yu Y."/>
            <person name="Kim H.R."/>
            <person name="Rambo T."/>
            <person name="Currie J."/>
            <person name="Collura K."/>
            <person name="Luo M."/>
            <person name="Yang T."/>
            <person name="Ammiraju J.S.S."/>
            <person name="Engler F."/>
            <person name="Soderlund C."/>
            <person name="Wing R.A."/>
            <person name="Palmer L.E."/>
            <person name="de la Bastide M."/>
            <person name="Spiegel L."/>
            <person name="Nascimento L."/>
            <person name="Zutavern T."/>
            <person name="O'Shaughnessy A."/>
            <person name="Dike S."/>
            <person name="Dedhia N."/>
            <person name="Preston R."/>
            <person name="Balija V."/>
            <person name="McCombie W.R."/>
            <person name="Chow T."/>
            <person name="Chen H."/>
            <person name="Chung M."/>
            <person name="Chen C."/>
            <person name="Shaw J."/>
            <person name="Wu H."/>
            <person name="Hsiao K."/>
            <person name="Chao Y."/>
            <person name="Chu M."/>
            <person name="Cheng C."/>
            <person name="Hour A."/>
            <person name="Lee P."/>
            <person name="Lin S."/>
            <person name="Lin Y."/>
            <person name="Liou J."/>
            <person name="Liu S."/>
            <person name="Hsing Y."/>
            <person name="Raghuvanshi S."/>
            <person name="Mohanty A."/>
            <person name="Bharti A.K."/>
            <person name="Gaur A."/>
            <person name="Gupta V."/>
            <person name="Kumar D."/>
            <person name="Ravi V."/>
            <person name="Vij S."/>
            <person name="Kapur A."/>
            <person name="Khurana P."/>
            <person name="Khurana P."/>
            <person name="Khurana J.P."/>
            <person name="Tyagi A.K."/>
            <person name="Gaikwad K."/>
            <person name="Singh A."/>
            <person name="Dalal V."/>
            <person name="Srivastava S."/>
            <person name="Dixit A."/>
            <person name="Pal A.K."/>
            <person name="Ghazi I.A."/>
            <person name="Yadav M."/>
            <person name="Pandit A."/>
            <person name="Bhargava A."/>
            <person name="Sureshbabu K."/>
            <person name="Batra K."/>
            <person name="Sharma T.R."/>
            <person name="Mohapatra T."/>
            <person name="Singh N.K."/>
            <person name="Messing J."/>
            <person name="Nelson A.B."/>
            <person name="Fuks G."/>
            <person name="Kavchok S."/>
            <person name="Keizer G."/>
            <person name="Linton E."/>
            <person name="Llaca V."/>
            <person name="Song R."/>
            <person name="Tanyolac B."/>
            <person name="Young S."/>
            <person name="Ho-Il K."/>
            <person name="Hahn J.H."/>
            <person name="Sangsakoo G."/>
            <person name="Vanavichit A."/>
            <person name="de Mattos Luiz.A.T."/>
            <person name="Zimmer P.D."/>
            <person name="Malone G."/>
            <person name="Dellagostin O."/>
            <person name="de Oliveira A.C."/>
            <person name="Bevan M."/>
            <person name="Bancroft I."/>
            <person name="Minx P."/>
            <person name="Cordum H."/>
            <person name="Wilson R."/>
            <person name="Cheng Z."/>
            <person name="Jin W."/>
            <person name="Jiang J."/>
            <person name="Leong S.A."/>
            <person name="Iwama H."/>
            <person name="Gojobori T."/>
            <person name="Itoh T."/>
            <person name="Niimura Y."/>
            <person name="Fujii Y."/>
            <person name="Habara T."/>
            <person name="Sakai H."/>
            <person name="Sato Y."/>
            <person name="Wilson G."/>
            <person name="Kumar K."/>
            <person name="McCouch S."/>
            <person name="Juretic N."/>
            <person name="Hoen D."/>
            <person name="Wright S."/>
            <person name="Bruskiewich R."/>
            <person name="Bureau T."/>
            <person name="Miyao A."/>
            <person name="Hirochika H."/>
            <person name="Nishikawa T."/>
            <person name="Kadowaki K."/>
            <person name="Sugiura M."/>
            <person name="Burr B."/>
            <person name="Sasaki T."/>
        </authorList>
    </citation>
    <scope>NUCLEOTIDE SEQUENCE [LARGE SCALE GENOMIC DNA]</scope>
    <source>
        <strain evidence="3">cv. Nipponbare</strain>
    </source>
</reference>
<organism evidence="2 3">
    <name type="scientific">Oryza sativa subsp. japonica</name>
    <name type="common">Rice</name>
    <dbReference type="NCBI Taxonomy" id="39947"/>
    <lineage>
        <taxon>Eukaryota</taxon>
        <taxon>Viridiplantae</taxon>
        <taxon>Streptophyta</taxon>
        <taxon>Embryophyta</taxon>
        <taxon>Tracheophyta</taxon>
        <taxon>Spermatophyta</taxon>
        <taxon>Magnoliopsida</taxon>
        <taxon>Liliopsida</taxon>
        <taxon>Poales</taxon>
        <taxon>Poaceae</taxon>
        <taxon>BOP clade</taxon>
        <taxon>Oryzoideae</taxon>
        <taxon>Oryzeae</taxon>
        <taxon>Oryzinae</taxon>
        <taxon>Oryza</taxon>
        <taxon>Oryza sativa</taxon>
    </lineage>
</organism>
<dbReference type="InParanoid" id="A0A0N7KKR6"/>
<dbReference type="PaxDb" id="39947-A0A0N7KKR6"/>
<dbReference type="AlphaFoldDB" id="A0A0N7KKR6"/>